<dbReference type="RefSeq" id="WP_104370585.1">
    <property type="nucleotide sequence ID" value="NZ_BFAV01000016.1"/>
</dbReference>
<evidence type="ECO:0008006" key="3">
    <source>
        <dbReference type="Google" id="ProtNLM"/>
    </source>
</evidence>
<accession>A0A2L2X736</accession>
<dbReference type="Proteomes" id="UP000239549">
    <property type="component" value="Unassembled WGS sequence"/>
</dbReference>
<sequence>MGGITITRPVIVKIKVTEEYKKNVAGEIQEAISRVDMQIRHIEFQARRLLAELEKKNPQGITAAKQHLEKERSAKLEARQRLLDKLKQTANMSIGEEIVHGQVESIVELKVGDHWSSLFNVEVVIEDGRVIEIRQGGGGYEGG</sequence>
<dbReference type="InterPro" id="IPR021297">
    <property type="entry name" value="YlqD"/>
</dbReference>
<keyword evidence="2" id="KW-1185">Reference proteome</keyword>
<dbReference type="Pfam" id="PF11068">
    <property type="entry name" value="YlqD"/>
    <property type="match status" value="1"/>
</dbReference>
<evidence type="ECO:0000313" key="2">
    <source>
        <dbReference type="Proteomes" id="UP000239549"/>
    </source>
</evidence>
<reference evidence="2" key="1">
    <citation type="submission" date="2018-02" db="EMBL/GenBank/DDBJ databases">
        <title>Genome sequence of Desulfocucumis palustris strain NAW-5.</title>
        <authorList>
            <person name="Watanabe M."/>
            <person name="Kojima H."/>
            <person name="Fukui M."/>
        </authorList>
    </citation>
    <scope>NUCLEOTIDE SEQUENCE [LARGE SCALE GENOMIC DNA]</scope>
    <source>
        <strain evidence="2">NAW-5</strain>
    </source>
</reference>
<name>A0A2L2X736_9FIRM</name>
<proteinExistence type="predicted"/>
<dbReference type="OrthoDB" id="1682134at2"/>
<comment type="caution">
    <text evidence="1">The sequence shown here is derived from an EMBL/GenBank/DDBJ whole genome shotgun (WGS) entry which is preliminary data.</text>
</comment>
<dbReference type="EMBL" id="BFAV01000016">
    <property type="protein sequence ID" value="GBF31989.1"/>
    <property type="molecule type" value="Genomic_DNA"/>
</dbReference>
<dbReference type="AlphaFoldDB" id="A0A2L2X736"/>
<evidence type="ECO:0000313" key="1">
    <source>
        <dbReference type="EMBL" id="GBF31989.1"/>
    </source>
</evidence>
<dbReference type="Gene3D" id="6.10.140.1110">
    <property type="match status" value="1"/>
</dbReference>
<organism evidence="1 2">
    <name type="scientific">Desulfocucumis palustris</name>
    <dbReference type="NCBI Taxonomy" id="1898651"/>
    <lineage>
        <taxon>Bacteria</taxon>
        <taxon>Bacillati</taxon>
        <taxon>Bacillota</taxon>
        <taxon>Clostridia</taxon>
        <taxon>Eubacteriales</taxon>
        <taxon>Desulfocucumaceae</taxon>
        <taxon>Desulfocucumis</taxon>
    </lineage>
</organism>
<protein>
    <recommendedName>
        <fullName evidence="3">YlqD protein</fullName>
    </recommendedName>
</protein>
<gene>
    <name evidence="1" type="ORF">DCCM_0180</name>
</gene>